<evidence type="ECO:0000313" key="11">
    <source>
        <dbReference type="Proteomes" id="UP000062475"/>
    </source>
</evidence>
<dbReference type="EMBL" id="CP012176">
    <property type="protein sequence ID" value="AKV82983.1"/>
    <property type="molecule type" value="Genomic_DNA"/>
</dbReference>
<dbReference type="EMBL" id="CP012173">
    <property type="protein sequence ID" value="AKV76243.1"/>
    <property type="molecule type" value="Genomic_DNA"/>
</dbReference>
<sequence length="254" mass="29847">MSGITPFDVSQQKGIKFESTSLEYLKLYERIYSELKKRDAKALLYGSIGIFHRVGDNKEAVELLKLYRKSGPQDVNVLVPTKYRDVFKEILREQGWTPYYHLERLMGDIAGMFFYESFVLKAYYMDRVKFNHEFVINWNEEFSMNLTDLLLTKLQMHFPTDKDSADIGAILMKANLIDIKRVIEQVSTDEGFWKDATDNLSKVRSLVGRLEMDNVKTRDQLRQVIVTVTKLHGELMKVAPNRQFKEDDKYWLDF</sequence>
<evidence type="ECO:0000313" key="7">
    <source>
        <dbReference type="Proteomes" id="UP000029084"/>
    </source>
</evidence>
<dbReference type="Proteomes" id="UP000061362">
    <property type="component" value="Chromosome"/>
</dbReference>
<dbReference type="EMBL" id="CP012175">
    <property type="protein sequence ID" value="AKV80742.1"/>
    <property type="molecule type" value="Genomic_DNA"/>
</dbReference>
<gene>
    <name evidence="1" type="ORF">HA72_0937</name>
    <name evidence="2" type="ORF">MsedA_0952</name>
    <name evidence="3" type="ORF">MsedB_0953</name>
    <name evidence="4" type="ORF">MsedC_0952</name>
    <name evidence="5" type="ORF">MsedD_0953</name>
    <name evidence="6" type="ORF">MsedE_0953</name>
</gene>
<evidence type="ECO:0000313" key="9">
    <source>
        <dbReference type="Proteomes" id="UP000061362"/>
    </source>
</evidence>
<name>A0A088E719_9CREN</name>
<dbReference type="Proteomes" id="UP000056255">
    <property type="component" value="Chromosome"/>
</dbReference>
<dbReference type="EMBL" id="CP008822">
    <property type="protein sequence ID" value="AIM27095.1"/>
    <property type="molecule type" value="Genomic_DNA"/>
</dbReference>
<evidence type="ECO:0000313" key="4">
    <source>
        <dbReference type="EMBL" id="AKV78497.1"/>
    </source>
</evidence>
<dbReference type="RefSeq" id="WP_012020896.1">
    <property type="nucleotide sequence ID" value="NZ_CP008822.1"/>
</dbReference>
<dbReference type="EMBL" id="CP012174">
    <property type="protein sequence ID" value="AKV78497.1"/>
    <property type="molecule type" value="Genomic_DNA"/>
</dbReference>
<evidence type="ECO:0000313" key="12">
    <source>
        <dbReference type="Proteomes" id="UP000068832"/>
    </source>
</evidence>
<evidence type="ECO:0000313" key="2">
    <source>
        <dbReference type="EMBL" id="AKV74005.1"/>
    </source>
</evidence>
<evidence type="ECO:0000313" key="5">
    <source>
        <dbReference type="EMBL" id="AKV80742.1"/>
    </source>
</evidence>
<dbReference type="OrthoDB" id="41842at2157"/>
<accession>A0A088E719</accession>
<protein>
    <submittedName>
        <fullName evidence="1">Uncharacterized protein</fullName>
    </submittedName>
</protein>
<evidence type="ECO:0000313" key="3">
    <source>
        <dbReference type="EMBL" id="AKV76243.1"/>
    </source>
</evidence>
<reference evidence="6 8" key="3">
    <citation type="submission" date="2015-07" db="EMBL/GenBank/DDBJ databases">
        <title>Physiological, transcriptional responses and genome re-sequencing of acid resistant extremely thermoacidophilic Metallosphaera sedula SARC-M1.</title>
        <authorList>
            <person name="Ai C."/>
            <person name="McCarthy S."/>
            <person name="Eckrich V."/>
            <person name="Rudrappa D."/>
            <person name="Qiu G."/>
            <person name="Blum P."/>
        </authorList>
    </citation>
    <scope>NUCLEOTIDE SEQUENCE [LARGE SCALE GENOMIC DNA]</scope>
    <source>
        <strain evidence="6 8">SARC-M1</strain>
    </source>
</reference>
<dbReference type="AlphaFoldDB" id="A0A088E719"/>
<organism evidence="1 7">
    <name type="scientific">Metallosphaera sedula</name>
    <dbReference type="NCBI Taxonomy" id="43687"/>
    <lineage>
        <taxon>Archaea</taxon>
        <taxon>Thermoproteota</taxon>
        <taxon>Thermoprotei</taxon>
        <taxon>Sulfolobales</taxon>
        <taxon>Sulfolobaceae</taxon>
        <taxon>Metallosphaera</taxon>
    </lineage>
</organism>
<dbReference type="PATRIC" id="fig|43687.5.peg.965"/>
<proteinExistence type="predicted"/>
<dbReference type="Proteomes" id="UP000029084">
    <property type="component" value="Chromosome"/>
</dbReference>
<reference evidence="9 10" key="2">
    <citation type="journal article" date="2015" name="Genome Announc.">
        <title>Complete Genome Sequences of Evolved Arsenate-Resistant Metallosphaera sedula Strains.</title>
        <authorList>
            <person name="Ai C."/>
            <person name="McCarthy S."/>
            <person name="Schackwitz W."/>
            <person name="Martin J."/>
            <person name="Lipzen A."/>
            <person name="Blum P."/>
        </authorList>
    </citation>
    <scope>NUCLEOTIDE SEQUENCE [LARGE SCALE GENOMIC DNA]</scope>
    <source>
        <strain evidence="4 10">ARS120-1</strain>
        <strain evidence="5 9">ARS120-2</strain>
        <strain evidence="2 12">ARS50-1</strain>
        <strain evidence="3 11">ARS50-2</strain>
    </source>
</reference>
<dbReference type="OMA" id="NEMRFSH"/>
<evidence type="ECO:0000313" key="10">
    <source>
        <dbReference type="Proteomes" id="UP000062398"/>
    </source>
</evidence>
<dbReference type="Proteomes" id="UP000062475">
    <property type="component" value="Chromosome"/>
</dbReference>
<evidence type="ECO:0000313" key="1">
    <source>
        <dbReference type="EMBL" id="AIM27095.1"/>
    </source>
</evidence>
<dbReference type="Proteomes" id="UP000062398">
    <property type="component" value="Chromosome"/>
</dbReference>
<dbReference type="GeneID" id="91755402"/>
<dbReference type="Proteomes" id="UP000068832">
    <property type="component" value="Chromosome"/>
</dbReference>
<evidence type="ECO:0000313" key="8">
    <source>
        <dbReference type="Proteomes" id="UP000056255"/>
    </source>
</evidence>
<reference evidence="1 7" key="1">
    <citation type="journal article" date="2014" name="J. Bacteriol.">
        <title>Role of an Archaeal PitA Transporter in the Copper and Arsenic Resistance of Metallosphaera sedula, an Extreme Thermoacidophile.</title>
        <authorList>
            <person name="McCarthy S."/>
            <person name="Ai C."/>
            <person name="Wheaton G."/>
            <person name="Tevatia R."/>
            <person name="Eckrich V."/>
            <person name="Kelly R."/>
            <person name="Blum P."/>
        </authorList>
    </citation>
    <scope>NUCLEOTIDE SEQUENCE [LARGE SCALE GENOMIC DNA]</scope>
    <source>
        <strain evidence="1 7">CuR1</strain>
    </source>
</reference>
<evidence type="ECO:0000313" key="6">
    <source>
        <dbReference type="EMBL" id="AKV82983.1"/>
    </source>
</evidence>
<dbReference type="EMBL" id="CP012172">
    <property type="protein sequence ID" value="AKV74005.1"/>
    <property type="molecule type" value="Genomic_DNA"/>
</dbReference>